<dbReference type="Proteomes" id="UP000887116">
    <property type="component" value="Unassembled WGS sequence"/>
</dbReference>
<accession>A0A8X6LU96</accession>
<evidence type="ECO:0000313" key="1">
    <source>
        <dbReference type="EMBL" id="GFR20892.1"/>
    </source>
</evidence>
<proteinExistence type="predicted"/>
<dbReference type="EMBL" id="BMAO01027955">
    <property type="protein sequence ID" value="GFR20892.1"/>
    <property type="molecule type" value="Genomic_DNA"/>
</dbReference>
<evidence type="ECO:0000313" key="2">
    <source>
        <dbReference type="Proteomes" id="UP000887116"/>
    </source>
</evidence>
<keyword evidence="2" id="KW-1185">Reference proteome</keyword>
<comment type="caution">
    <text evidence="1">The sequence shown here is derived from an EMBL/GenBank/DDBJ whole genome shotgun (WGS) entry which is preliminary data.</text>
</comment>
<protein>
    <submittedName>
        <fullName evidence="1">DUF1758 domain-containing protein</fullName>
    </submittedName>
</protein>
<gene>
    <name evidence="1" type="primary">AVEN_7702_1</name>
    <name evidence="1" type="ORF">TNCT_16791</name>
</gene>
<dbReference type="OrthoDB" id="6430812at2759"/>
<organism evidence="1 2">
    <name type="scientific">Trichonephila clavata</name>
    <name type="common">Joro spider</name>
    <name type="synonym">Nephila clavata</name>
    <dbReference type="NCBI Taxonomy" id="2740835"/>
    <lineage>
        <taxon>Eukaryota</taxon>
        <taxon>Metazoa</taxon>
        <taxon>Ecdysozoa</taxon>
        <taxon>Arthropoda</taxon>
        <taxon>Chelicerata</taxon>
        <taxon>Arachnida</taxon>
        <taxon>Araneae</taxon>
        <taxon>Araneomorphae</taxon>
        <taxon>Entelegynae</taxon>
        <taxon>Araneoidea</taxon>
        <taxon>Nephilidae</taxon>
        <taxon>Trichonephila</taxon>
    </lineage>
</organism>
<reference evidence="1" key="1">
    <citation type="submission" date="2020-07" db="EMBL/GenBank/DDBJ databases">
        <title>Multicomponent nature underlies the extraordinary mechanical properties of spider dragline silk.</title>
        <authorList>
            <person name="Kono N."/>
            <person name="Nakamura H."/>
            <person name="Mori M."/>
            <person name="Yoshida Y."/>
            <person name="Ohtoshi R."/>
            <person name="Malay A.D."/>
            <person name="Moran D.A.P."/>
            <person name="Tomita M."/>
            <person name="Numata K."/>
            <person name="Arakawa K."/>
        </authorList>
    </citation>
    <scope>NUCLEOTIDE SEQUENCE</scope>
</reference>
<name>A0A8X6LU96_TRICU</name>
<sequence length="300" mass="33882">MNYEDRKSQVMRKRCCLVCLKSGHMAKKCHSNVKCLICERRHYALLCPDLRKDTNSYSQGKVAEEEQETTEVLLTNLPSEREIYLKTITLAELNLSPSGKEILSQGLFGGGISPAAEHGRFTVTVESLDRKYSTSVSLLDQPKICSTLPRIRDENLLAEFASRGIKLTDVGRDTPPIRILLGADVLGSIQTGRIEILTSGVSAVETLFGWTILGLGKKKQVVNMVTLTLQNMELPKIWDLEVLDIKDPVERKNKTLLEEESFMHFKETIKVREDRRYEVSLPWLAGHPPVYDMYDVAESI</sequence>
<dbReference type="PANTHER" id="PTHR47331:SF1">
    <property type="entry name" value="GAG-LIKE PROTEIN"/>
    <property type="match status" value="1"/>
</dbReference>
<dbReference type="PANTHER" id="PTHR47331">
    <property type="entry name" value="PHD-TYPE DOMAIN-CONTAINING PROTEIN"/>
    <property type="match status" value="1"/>
</dbReference>
<dbReference type="AlphaFoldDB" id="A0A8X6LU96"/>